<organism evidence="1 2">
    <name type="scientific">Caerostris extrusa</name>
    <name type="common">Bark spider</name>
    <name type="synonym">Caerostris bankana</name>
    <dbReference type="NCBI Taxonomy" id="172846"/>
    <lineage>
        <taxon>Eukaryota</taxon>
        <taxon>Metazoa</taxon>
        <taxon>Ecdysozoa</taxon>
        <taxon>Arthropoda</taxon>
        <taxon>Chelicerata</taxon>
        <taxon>Arachnida</taxon>
        <taxon>Araneae</taxon>
        <taxon>Araneomorphae</taxon>
        <taxon>Entelegynae</taxon>
        <taxon>Araneoidea</taxon>
        <taxon>Araneidae</taxon>
        <taxon>Caerostris</taxon>
    </lineage>
</organism>
<dbReference type="Proteomes" id="UP001054945">
    <property type="component" value="Unassembled WGS sequence"/>
</dbReference>
<evidence type="ECO:0000313" key="2">
    <source>
        <dbReference type="Proteomes" id="UP001054945"/>
    </source>
</evidence>
<accession>A0AAV4RU61</accession>
<name>A0AAV4RU61_CAEEX</name>
<evidence type="ECO:0000313" key="1">
    <source>
        <dbReference type="EMBL" id="GIY24234.1"/>
    </source>
</evidence>
<keyword evidence="2" id="KW-1185">Reference proteome</keyword>
<gene>
    <name evidence="1" type="ORF">CEXT_651</name>
</gene>
<sequence>MGDDYPEIELLIGSDIYGQILTGEVIQLNEGLTAINTKLGWTLCGEPKELNVQNLEGAQSMLITNLHVQNMKVSDMWDLKRIGITDEVQTFSKAVEDQLVQEQFLKGLSRYEDGRYCVSLPWVQKFPPNIASNRHIAEKGYLPLHGN</sequence>
<protein>
    <recommendedName>
        <fullName evidence="3">Peptidase aspartic putative domain-containing protein</fullName>
    </recommendedName>
</protein>
<dbReference type="EMBL" id="BPLR01008369">
    <property type="protein sequence ID" value="GIY24234.1"/>
    <property type="molecule type" value="Genomic_DNA"/>
</dbReference>
<evidence type="ECO:0008006" key="3">
    <source>
        <dbReference type="Google" id="ProtNLM"/>
    </source>
</evidence>
<dbReference type="AlphaFoldDB" id="A0AAV4RU61"/>
<comment type="caution">
    <text evidence="1">The sequence shown here is derived from an EMBL/GenBank/DDBJ whole genome shotgun (WGS) entry which is preliminary data.</text>
</comment>
<proteinExistence type="predicted"/>
<reference evidence="1 2" key="1">
    <citation type="submission" date="2021-06" db="EMBL/GenBank/DDBJ databases">
        <title>Caerostris extrusa draft genome.</title>
        <authorList>
            <person name="Kono N."/>
            <person name="Arakawa K."/>
        </authorList>
    </citation>
    <scope>NUCLEOTIDE SEQUENCE [LARGE SCALE GENOMIC DNA]</scope>
</reference>